<gene>
    <name evidence="7" type="ORF">DXG03_005680</name>
</gene>
<dbReference type="Gene3D" id="1.20.1250.20">
    <property type="entry name" value="MFS general substrate transporter like domains"/>
    <property type="match status" value="1"/>
</dbReference>
<comment type="subcellular location">
    <subcellularLocation>
        <location evidence="1">Membrane</location>
        <topology evidence="1">Multi-pass membrane protein</topology>
    </subcellularLocation>
</comment>
<evidence type="ECO:0000256" key="2">
    <source>
        <dbReference type="ARBA" id="ARBA00022692"/>
    </source>
</evidence>
<comment type="caution">
    <text evidence="7">The sequence shown here is derived from an EMBL/GenBank/DDBJ whole genome shotgun (WGS) entry which is preliminary data.</text>
</comment>
<feature type="region of interest" description="Disordered" evidence="5">
    <location>
        <begin position="21"/>
        <end position="42"/>
    </location>
</feature>
<feature type="transmembrane region" description="Helical" evidence="6">
    <location>
        <begin position="154"/>
        <end position="177"/>
    </location>
</feature>
<dbReference type="GO" id="GO:0016020">
    <property type="term" value="C:membrane"/>
    <property type="evidence" value="ECO:0007669"/>
    <property type="project" value="UniProtKB-SubCell"/>
</dbReference>
<keyword evidence="2 6" id="KW-0812">Transmembrane</keyword>
<dbReference type="EMBL" id="JABCKV010000355">
    <property type="protein sequence ID" value="KAG5641236.1"/>
    <property type="molecule type" value="Genomic_DNA"/>
</dbReference>
<evidence type="ECO:0000256" key="4">
    <source>
        <dbReference type="ARBA" id="ARBA00023136"/>
    </source>
</evidence>
<feature type="transmembrane region" description="Helical" evidence="6">
    <location>
        <begin position="295"/>
        <end position="314"/>
    </location>
</feature>
<feature type="transmembrane region" description="Helical" evidence="6">
    <location>
        <begin position="334"/>
        <end position="355"/>
    </location>
</feature>
<name>A0A9P7KAV1_9AGAR</name>
<dbReference type="AlphaFoldDB" id="A0A9P7KAV1"/>
<dbReference type="Pfam" id="PF07690">
    <property type="entry name" value="MFS_1"/>
    <property type="match status" value="1"/>
</dbReference>
<sequence length="594" mass="63068">MQGRAEATRNNNFSIIYGLHEDNTADEGGDDDRHRSPANRCIGDPAVQAGAARLQTMMTTTMGLLSALTTGWWGHFGERHGRTKVLAIVTLGLFITDLTFILVSNPASPFSQYGHALLVLAPIIEGVLGGWSTLQSATSAYLSDCTSSGSRAYIFSRFAGVFYIGLSAGPSLGGYLIRNPLFPPPPGTEGRLSVTSVFWVAVFCSAVNFLLVLCVFPESLDKVKRQRALEEHRIRASIKGSMSKVRGESVVAEGSGGGAEEDEESEGIIRGFLKPLALFLPATVYEGGGRKRRDWSLTFLAAALFGATLSNGVHQVKYLYAVHVYEWGAGQLSYYISFLSGARALFLLFLCPWIIATFKPKPPHVPHSDADAPVTAKAKKPKPTKAHLAREISFDLVMTRFSLMIDILSNTFVTLGPMPVIHALGGGTRHSQSLFVLATALSSLGSGAGPAMQSLALCITQVRGLDAAAESGGKDATPTKDGGVGQLFGALAVLQTLGQMILGPMLFGLVYSGTVAAFPKAVFVTAAGLLVCSLVLVILVRGPAMPTAELVPGRSHKKGKRKAREYESRGRSRVNKDLRGGATGYGTVASSSSA</sequence>
<dbReference type="Proteomes" id="UP000775547">
    <property type="component" value="Unassembled WGS sequence"/>
</dbReference>
<dbReference type="OrthoDB" id="3026777at2759"/>
<organism evidence="7 8">
    <name type="scientific">Asterophora parasitica</name>
    <dbReference type="NCBI Taxonomy" id="117018"/>
    <lineage>
        <taxon>Eukaryota</taxon>
        <taxon>Fungi</taxon>
        <taxon>Dikarya</taxon>
        <taxon>Basidiomycota</taxon>
        <taxon>Agaricomycotina</taxon>
        <taxon>Agaricomycetes</taxon>
        <taxon>Agaricomycetidae</taxon>
        <taxon>Agaricales</taxon>
        <taxon>Tricholomatineae</taxon>
        <taxon>Lyophyllaceae</taxon>
        <taxon>Asterophora</taxon>
    </lineage>
</organism>
<feature type="transmembrane region" description="Helical" evidence="6">
    <location>
        <begin position="85"/>
        <end position="103"/>
    </location>
</feature>
<reference evidence="7" key="2">
    <citation type="submission" date="2021-10" db="EMBL/GenBank/DDBJ databases">
        <title>Phylogenomics reveals ancestral predisposition of the termite-cultivated fungus Termitomyces towards a domesticated lifestyle.</title>
        <authorList>
            <person name="Auxier B."/>
            <person name="Grum-Grzhimaylo A."/>
            <person name="Cardenas M.E."/>
            <person name="Lodge J.D."/>
            <person name="Laessoe T."/>
            <person name="Pedersen O."/>
            <person name="Smith M.E."/>
            <person name="Kuyper T.W."/>
            <person name="Franco-Molano E.A."/>
            <person name="Baroni T.J."/>
            <person name="Aanen D.K."/>
        </authorList>
    </citation>
    <scope>NUCLEOTIDE SEQUENCE</scope>
    <source>
        <strain evidence="7">AP01</strain>
        <tissue evidence="7">Mycelium</tissue>
    </source>
</reference>
<feature type="region of interest" description="Disordered" evidence="5">
    <location>
        <begin position="551"/>
        <end position="594"/>
    </location>
</feature>
<evidence type="ECO:0000256" key="5">
    <source>
        <dbReference type="SAM" id="MobiDB-lite"/>
    </source>
</evidence>
<feature type="transmembrane region" description="Helical" evidence="6">
    <location>
        <begin position="517"/>
        <end position="540"/>
    </location>
</feature>
<evidence type="ECO:0000256" key="3">
    <source>
        <dbReference type="ARBA" id="ARBA00022989"/>
    </source>
</evidence>
<dbReference type="InterPro" id="IPR011701">
    <property type="entry name" value="MFS"/>
</dbReference>
<dbReference type="PANTHER" id="PTHR23507">
    <property type="entry name" value="ZGC:174356"/>
    <property type="match status" value="1"/>
</dbReference>
<dbReference type="PANTHER" id="PTHR23507:SF1">
    <property type="entry name" value="FI18259P1-RELATED"/>
    <property type="match status" value="1"/>
</dbReference>
<feature type="transmembrane region" description="Helical" evidence="6">
    <location>
        <begin position="197"/>
        <end position="216"/>
    </location>
</feature>
<evidence type="ECO:0000256" key="1">
    <source>
        <dbReference type="ARBA" id="ARBA00004141"/>
    </source>
</evidence>
<feature type="compositionally biased region" description="Basic residues" evidence="5">
    <location>
        <begin position="554"/>
        <end position="563"/>
    </location>
</feature>
<accession>A0A9P7KAV1</accession>
<reference evidence="7" key="1">
    <citation type="submission" date="2020-07" db="EMBL/GenBank/DDBJ databases">
        <authorList>
            <person name="Nieuwenhuis M."/>
            <person name="Van De Peppel L.J.J."/>
        </authorList>
    </citation>
    <scope>NUCLEOTIDE SEQUENCE</scope>
    <source>
        <strain evidence="7">AP01</strain>
        <tissue evidence="7">Mycelium</tissue>
    </source>
</reference>
<keyword evidence="8" id="KW-1185">Reference proteome</keyword>
<feature type="compositionally biased region" description="Basic and acidic residues" evidence="5">
    <location>
        <begin position="564"/>
        <end position="579"/>
    </location>
</feature>
<keyword evidence="3 6" id="KW-1133">Transmembrane helix</keyword>
<protein>
    <recommendedName>
        <fullName evidence="9">MFS general substrate transporter</fullName>
    </recommendedName>
</protein>
<evidence type="ECO:0000256" key="6">
    <source>
        <dbReference type="SAM" id="Phobius"/>
    </source>
</evidence>
<evidence type="ECO:0008006" key="9">
    <source>
        <dbReference type="Google" id="ProtNLM"/>
    </source>
</evidence>
<evidence type="ECO:0000313" key="8">
    <source>
        <dbReference type="Proteomes" id="UP000775547"/>
    </source>
</evidence>
<evidence type="ECO:0000313" key="7">
    <source>
        <dbReference type="EMBL" id="KAG5641236.1"/>
    </source>
</evidence>
<feature type="transmembrane region" description="Helical" evidence="6">
    <location>
        <begin position="487"/>
        <end position="511"/>
    </location>
</feature>
<feature type="transmembrane region" description="Helical" evidence="6">
    <location>
        <begin position="115"/>
        <end position="134"/>
    </location>
</feature>
<keyword evidence="4 6" id="KW-0472">Membrane</keyword>
<dbReference type="GO" id="GO:0022857">
    <property type="term" value="F:transmembrane transporter activity"/>
    <property type="evidence" value="ECO:0007669"/>
    <property type="project" value="InterPro"/>
</dbReference>
<dbReference type="InterPro" id="IPR036259">
    <property type="entry name" value="MFS_trans_sf"/>
</dbReference>
<proteinExistence type="predicted"/>
<dbReference type="SUPFAM" id="SSF103473">
    <property type="entry name" value="MFS general substrate transporter"/>
    <property type="match status" value="1"/>
</dbReference>